<dbReference type="EMBL" id="LAZR01029676">
    <property type="protein sequence ID" value="KKL58861.1"/>
    <property type="molecule type" value="Genomic_DNA"/>
</dbReference>
<reference evidence="1" key="1">
    <citation type="journal article" date="2015" name="Nature">
        <title>Complex archaea that bridge the gap between prokaryotes and eukaryotes.</title>
        <authorList>
            <person name="Spang A."/>
            <person name="Saw J.H."/>
            <person name="Jorgensen S.L."/>
            <person name="Zaremba-Niedzwiedzka K."/>
            <person name="Martijn J."/>
            <person name="Lind A.E."/>
            <person name="van Eijk R."/>
            <person name="Schleper C."/>
            <person name="Guy L."/>
            <person name="Ettema T.J."/>
        </authorList>
    </citation>
    <scope>NUCLEOTIDE SEQUENCE</scope>
</reference>
<proteinExistence type="predicted"/>
<protein>
    <submittedName>
        <fullName evidence="1">Uncharacterized protein</fullName>
    </submittedName>
</protein>
<dbReference type="AlphaFoldDB" id="A0A0F9DYI0"/>
<comment type="caution">
    <text evidence="1">The sequence shown here is derived from an EMBL/GenBank/DDBJ whole genome shotgun (WGS) entry which is preliminary data.</text>
</comment>
<organism evidence="1">
    <name type="scientific">marine sediment metagenome</name>
    <dbReference type="NCBI Taxonomy" id="412755"/>
    <lineage>
        <taxon>unclassified sequences</taxon>
        <taxon>metagenomes</taxon>
        <taxon>ecological metagenomes</taxon>
    </lineage>
</organism>
<evidence type="ECO:0000313" key="1">
    <source>
        <dbReference type="EMBL" id="KKL58861.1"/>
    </source>
</evidence>
<sequence length="65" mass="7692">MDKERGFIIELENIMDRVKAIEVLIIGEPNNDTKWLVSLRIAEIIREYNNSKLKKEVEILFSFLI</sequence>
<feature type="non-terminal residue" evidence="1">
    <location>
        <position position="65"/>
    </location>
</feature>
<accession>A0A0F9DYI0</accession>
<gene>
    <name evidence="1" type="ORF">LCGC14_2221130</name>
</gene>
<name>A0A0F9DYI0_9ZZZZ</name>